<comment type="similarity">
    <text evidence="1">Belongs to the acyl coenzyme A hydrolase family.</text>
</comment>
<evidence type="ECO:0000256" key="2">
    <source>
        <dbReference type="ARBA" id="ARBA00022801"/>
    </source>
</evidence>
<dbReference type="PANTHER" id="PTHR11049:SF24">
    <property type="entry name" value="CYTOSOLIC ACYL COENZYME A THIOESTER HYDROLASE"/>
    <property type="match status" value="1"/>
</dbReference>
<evidence type="ECO:0000256" key="1">
    <source>
        <dbReference type="ARBA" id="ARBA00010458"/>
    </source>
</evidence>
<dbReference type="Proteomes" id="UP000779508">
    <property type="component" value="Unassembled WGS sequence"/>
</dbReference>
<dbReference type="InterPro" id="IPR040170">
    <property type="entry name" value="Cytosol_ACT"/>
</dbReference>
<protein>
    <submittedName>
        <fullName evidence="5">Acyl-CoA thioesterase</fullName>
    </submittedName>
</protein>
<evidence type="ECO:0000259" key="4">
    <source>
        <dbReference type="PROSITE" id="PS51770"/>
    </source>
</evidence>
<dbReference type="RefSeq" id="WP_216414596.1">
    <property type="nucleotide sequence ID" value="NZ_JAHLQK010000001.1"/>
</dbReference>
<evidence type="ECO:0000313" key="6">
    <source>
        <dbReference type="Proteomes" id="UP000779508"/>
    </source>
</evidence>
<evidence type="ECO:0000313" key="5">
    <source>
        <dbReference type="EMBL" id="MBU5675092.1"/>
    </source>
</evidence>
<feature type="domain" description="HotDog ACOT-type" evidence="4">
    <location>
        <begin position="7"/>
        <end position="120"/>
    </location>
</feature>
<evidence type="ECO:0000256" key="3">
    <source>
        <dbReference type="PROSITE-ProRule" id="PRU01106"/>
    </source>
</evidence>
<reference evidence="5 6" key="1">
    <citation type="submission" date="2021-06" db="EMBL/GenBank/DDBJ databases">
        <authorList>
            <person name="Sun Q."/>
            <person name="Li D."/>
        </authorList>
    </citation>
    <scope>NUCLEOTIDE SEQUENCE [LARGE SCALE GENOMIC DNA]</scope>
    <source>
        <strain evidence="5 6">MSJ-5</strain>
    </source>
</reference>
<keyword evidence="6" id="KW-1185">Reference proteome</keyword>
<keyword evidence="2 3" id="KW-0378">Hydrolase</keyword>
<dbReference type="InterPro" id="IPR006683">
    <property type="entry name" value="Thioestr_dom"/>
</dbReference>
<dbReference type="InterPro" id="IPR033120">
    <property type="entry name" value="HOTDOG_ACOT"/>
</dbReference>
<organism evidence="5 6">
    <name type="scientific">Alkaliphilus flagellatus</name>
    <dbReference type="NCBI Taxonomy" id="2841507"/>
    <lineage>
        <taxon>Bacteria</taxon>
        <taxon>Bacillati</taxon>
        <taxon>Bacillota</taxon>
        <taxon>Clostridia</taxon>
        <taxon>Peptostreptococcales</taxon>
        <taxon>Natronincolaceae</taxon>
        <taxon>Alkaliphilus</taxon>
    </lineage>
</organism>
<proteinExistence type="inferred from homology"/>
<gene>
    <name evidence="5" type="ORF">KQI88_01510</name>
</gene>
<accession>A0ABS6G067</accession>
<comment type="caution">
    <text evidence="5">The sequence shown here is derived from an EMBL/GenBank/DDBJ whole genome shotgun (WGS) entry which is preliminary data.</text>
</comment>
<sequence>MKAKTVEESKTSIGSLMQPEQANPVGNVHGGEIMKLMDNVAGIVAVRHARANVVTARVDELEFHYPIYIGNLVTCNAKLSFVGNSSMEVFVEVLVEDITKTESAKVALTGFFTMVAMDKNGNSISVPPLEITNDEEYKLFEEGKKRYLTYKQKRS</sequence>
<dbReference type="Pfam" id="PF03061">
    <property type="entry name" value="4HBT"/>
    <property type="match status" value="1"/>
</dbReference>
<dbReference type="PROSITE" id="PS51770">
    <property type="entry name" value="HOTDOG_ACOT"/>
    <property type="match status" value="1"/>
</dbReference>
<dbReference type="CDD" id="cd03442">
    <property type="entry name" value="BFIT_BACH"/>
    <property type="match status" value="1"/>
</dbReference>
<dbReference type="EMBL" id="JAHLQK010000001">
    <property type="protein sequence ID" value="MBU5675092.1"/>
    <property type="molecule type" value="Genomic_DNA"/>
</dbReference>
<dbReference type="PANTHER" id="PTHR11049">
    <property type="entry name" value="ACYL COENZYME A THIOESTER HYDROLASE"/>
    <property type="match status" value="1"/>
</dbReference>
<name>A0ABS6G067_9FIRM</name>